<feature type="transmembrane region" description="Helical" evidence="2">
    <location>
        <begin position="344"/>
        <end position="363"/>
    </location>
</feature>
<feature type="domain" description="7TM-DISM receptor extracellular" evidence="4">
    <location>
        <begin position="197"/>
        <end position="397"/>
    </location>
</feature>
<accession>A0A7H0GRX0</accession>
<evidence type="ECO:0000259" key="6">
    <source>
        <dbReference type="Pfam" id="PF12760"/>
    </source>
</evidence>
<proteinExistence type="predicted"/>
<feature type="transmembrane region" description="Helical" evidence="2">
    <location>
        <begin position="226"/>
        <end position="242"/>
    </location>
</feature>
<dbReference type="Pfam" id="PF07696">
    <property type="entry name" value="7TMR-DISMED2"/>
    <property type="match status" value="1"/>
</dbReference>
<feature type="domain" description="7TM-DISM receptor extracellular" evidence="5">
    <location>
        <begin position="52"/>
        <end position="179"/>
    </location>
</feature>
<evidence type="ECO:0000256" key="2">
    <source>
        <dbReference type="SAM" id="Phobius"/>
    </source>
</evidence>
<name>A0A7H0GRX0_9BACT</name>
<dbReference type="InterPro" id="IPR011623">
    <property type="entry name" value="7TMR_DISM_rcpt_extracell_dom1"/>
</dbReference>
<reference evidence="7 8" key="1">
    <citation type="submission" date="2020-08" db="EMBL/GenBank/DDBJ databases">
        <title>Genome sequence of Hymenobacter qilianensis JCM 19763T.</title>
        <authorList>
            <person name="Hyun D.-W."/>
            <person name="Bae J.-W."/>
        </authorList>
    </citation>
    <scope>NUCLEOTIDE SEQUENCE [LARGE SCALE GENOMIC DNA]</scope>
    <source>
        <strain evidence="7 8">JCM 19763</strain>
    </source>
</reference>
<keyword evidence="8" id="KW-1185">Reference proteome</keyword>
<keyword evidence="1" id="KW-0175">Coiled coil</keyword>
<dbReference type="InterPro" id="IPR024442">
    <property type="entry name" value="Transposase_Zn_ribbon"/>
</dbReference>
<dbReference type="Pfam" id="PF12760">
    <property type="entry name" value="Zn_ribbon_IS1595"/>
    <property type="match status" value="1"/>
</dbReference>
<dbReference type="Proteomes" id="UP000516093">
    <property type="component" value="Chromosome"/>
</dbReference>
<dbReference type="EMBL" id="CP060784">
    <property type="protein sequence ID" value="QNP51036.1"/>
    <property type="molecule type" value="Genomic_DNA"/>
</dbReference>
<sequence>MRALSLSLLFSTRFILVWSCLFSFFATTSARAATEDTLVMRPSGADFFIDGSYYSVLEDSSSQLTIHDVRRPAKASQFAPYTGAPNMSNTNSAYWLRFTVRNEDPSGTHWFLDLFDSHINDVRFFQPTATGYKQFHTGADLPFATRPHPYKDFLFDLPLSLGETQTYYLRLASDSKTSFRAMMRNEPVLLTHFQTQYGLLGGFYGVLFIMVVYNLCIYLFIGEETYLRYVLYVLSCSLLFLSEDGLGFEYVWSDLPWLNRLINAGAPVVLLFTFMHYARGFLDTSLRVPRLDWWIRLIGALSVALLLADILVVQSGFSFWLYLLPYCLIYYAAVLVYQQGLRAARYFLLAHALVAVSLVFLITRKLGIEFLNNHFTVYSMNVAFVVEVTILSYALGEKIKGIKDARLAVQARLVKQLRKKHLAQDRLVEQLQQNQQLKDQLNSELEAQVARRTQELRQQSETIAAQNRELLQANGLLALQSAAIEKLNANLQHDLQQAQTARVLAKEVDFGEFSQIYPDKDACLSYLADLKWANGYQCRKCGYEKYCTGREPHARRCTRCRYVESATAYTMLQKCKFSIVKALYAVFLINAHQGNYSSQEMSRLLDLRQATCWSFSQKVMDAMRRRRLSPDYEVNESWTHILLDATSEADETSESEFSASLSQKA</sequence>
<feature type="transmembrane region" description="Helical" evidence="2">
    <location>
        <begin position="197"/>
        <end position="221"/>
    </location>
</feature>
<evidence type="ECO:0000313" key="7">
    <source>
        <dbReference type="EMBL" id="QNP51036.1"/>
    </source>
</evidence>
<feature type="transmembrane region" description="Helical" evidence="2">
    <location>
        <begin position="375"/>
        <end position="396"/>
    </location>
</feature>
<dbReference type="KEGG" id="hqi:H9L05_13005"/>
<keyword evidence="2" id="KW-0472">Membrane</keyword>
<gene>
    <name evidence="7" type="ORF">H9L05_13005</name>
</gene>
<dbReference type="AlphaFoldDB" id="A0A7H0GRX0"/>
<keyword evidence="3" id="KW-0732">Signal</keyword>
<evidence type="ECO:0000256" key="3">
    <source>
        <dbReference type="SAM" id="SignalP"/>
    </source>
</evidence>
<feature type="signal peptide" evidence="3">
    <location>
        <begin position="1"/>
        <end position="32"/>
    </location>
</feature>
<dbReference type="Pfam" id="PF07695">
    <property type="entry name" value="7TMR-DISM_7TM"/>
    <property type="match status" value="1"/>
</dbReference>
<evidence type="ECO:0000313" key="8">
    <source>
        <dbReference type="Proteomes" id="UP000516093"/>
    </source>
</evidence>
<dbReference type="Gene3D" id="2.60.40.2380">
    <property type="match status" value="1"/>
</dbReference>
<feature type="domain" description="Transposase zinc-ribbon" evidence="6">
    <location>
        <begin position="519"/>
        <end position="562"/>
    </location>
</feature>
<feature type="coiled-coil region" evidence="1">
    <location>
        <begin position="414"/>
        <end position="501"/>
    </location>
</feature>
<feature type="transmembrane region" description="Helical" evidence="2">
    <location>
        <begin position="262"/>
        <end position="282"/>
    </location>
</feature>
<protein>
    <submittedName>
        <fullName evidence="7">Transposase</fullName>
    </submittedName>
</protein>
<feature type="chain" id="PRO_5028817746" evidence="3">
    <location>
        <begin position="33"/>
        <end position="665"/>
    </location>
</feature>
<dbReference type="InterPro" id="IPR011622">
    <property type="entry name" value="7TMR_DISM_rcpt_extracell_dom2"/>
</dbReference>
<feature type="transmembrane region" description="Helical" evidence="2">
    <location>
        <begin position="294"/>
        <end position="313"/>
    </location>
</feature>
<keyword evidence="2" id="KW-1133">Transmembrane helix</keyword>
<dbReference type="RefSeq" id="WP_187731335.1">
    <property type="nucleotide sequence ID" value="NZ_BMFN01000004.1"/>
</dbReference>
<organism evidence="7 8">
    <name type="scientific">Hymenobacter qilianensis</name>
    <dbReference type="NCBI Taxonomy" id="1385715"/>
    <lineage>
        <taxon>Bacteria</taxon>
        <taxon>Pseudomonadati</taxon>
        <taxon>Bacteroidota</taxon>
        <taxon>Cytophagia</taxon>
        <taxon>Cytophagales</taxon>
        <taxon>Hymenobacteraceae</taxon>
        <taxon>Hymenobacter</taxon>
    </lineage>
</organism>
<feature type="transmembrane region" description="Helical" evidence="2">
    <location>
        <begin position="319"/>
        <end position="337"/>
    </location>
</feature>
<keyword evidence="2" id="KW-0812">Transmembrane</keyword>
<evidence type="ECO:0000259" key="4">
    <source>
        <dbReference type="Pfam" id="PF07695"/>
    </source>
</evidence>
<evidence type="ECO:0000259" key="5">
    <source>
        <dbReference type="Pfam" id="PF07696"/>
    </source>
</evidence>
<evidence type="ECO:0000256" key="1">
    <source>
        <dbReference type="SAM" id="Coils"/>
    </source>
</evidence>